<dbReference type="Proteomes" id="UP000319783">
    <property type="component" value="Unassembled WGS sequence"/>
</dbReference>
<comment type="function">
    <text evidence="1 4">This protein is a component of the acetyl coenzyme A carboxylase complex; first, biotin carboxylase catalyzes the carboxylation of the carrier protein and then the transcarboxylase transfers the carboxyl group to form malonyl-CoA.</text>
</comment>
<evidence type="ECO:0000256" key="1">
    <source>
        <dbReference type="ARBA" id="ARBA00003761"/>
    </source>
</evidence>
<comment type="pathway">
    <text evidence="4">Lipid metabolism; fatty acid biosynthesis.</text>
</comment>
<dbReference type="InterPro" id="IPR001249">
    <property type="entry name" value="AcCoA_biotinCC"/>
</dbReference>
<dbReference type="EMBL" id="SULG01000019">
    <property type="protein sequence ID" value="TLD42489.1"/>
    <property type="molecule type" value="Genomic_DNA"/>
</dbReference>
<feature type="domain" description="Lipoyl-binding" evidence="5">
    <location>
        <begin position="73"/>
        <end position="149"/>
    </location>
</feature>
<dbReference type="InterPro" id="IPR050709">
    <property type="entry name" value="Biotin_Carboxyl_Carrier/Decarb"/>
</dbReference>
<sequence length="155" mass="17130">MSIIDKVKQLISIMNENELSEIEIQEDVTKIRIKKREGGYVPAISSVTASPIHPPKIEQEHSSYVLSKENENFVDIISPMVGTFYRASSPGADPCINVGDMVNEETVVCIIEAMKIMNEVKAETVGEIVDVYANDGEAVEFGQPLFRVKPSTRTA</sequence>
<keyword evidence="4" id="KW-0443">Lipid metabolism</keyword>
<keyword evidence="4" id="KW-0444">Lipid biosynthesis</keyword>
<dbReference type="Gene3D" id="2.40.50.100">
    <property type="match status" value="1"/>
</dbReference>
<gene>
    <name evidence="6" type="ORF">JETT_1232</name>
</gene>
<keyword evidence="3 4" id="KW-0092">Biotin</keyword>
<accession>A0A533QDB7</accession>
<dbReference type="PRINTS" id="PR01071">
    <property type="entry name" value="ACOABIOTINCC"/>
</dbReference>
<dbReference type="GO" id="GO:0003989">
    <property type="term" value="F:acetyl-CoA carboxylase activity"/>
    <property type="evidence" value="ECO:0007669"/>
    <property type="project" value="InterPro"/>
</dbReference>
<dbReference type="CDD" id="cd06850">
    <property type="entry name" value="biotinyl_domain"/>
    <property type="match status" value="1"/>
</dbReference>
<evidence type="ECO:0000256" key="4">
    <source>
        <dbReference type="RuleBase" id="RU364072"/>
    </source>
</evidence>
<evidence type="ECO:0000259" key="5">
    <source>
        <dbReference type="PROSITE" id="PS50968"/>
    </source>
</evidence>
<dbReference type="GO" id="GO:0009317">
    <property type="term" value="C:acetyl-CoA carboxylase complex"/>
    <property type="evidence" value="ECO:0007669"/>
    <property type="project" value="InterPro"/>
</dbReference>
<evidence type="ECO:0000256" key="3">
    <source>
        <dbReference type="ARBA" id="ARBA00023267"/>
    </source>
</evidence>
<dbReference type="InterPro" id="IPR011053">
    <property type="entry name" value="Single_hybrid_motif"/>
</dbReference>
<reference evidence="6 7" key="1">
    <citation type="submission" date="2019-04" db="EMBL/GenBank/DDBJ databases">
        <title>Genome of a novel bacterium Candidatus Jettenia ecosi reconstructed from metagenome of an anammox bioreactor.</title>
        <authorList>
            <person name="Mardanov A.V."/>
            <person name="Beletsky A.V."/>
            <person name="Ravin N.V."/>
            <person name="Botchkova E.A."/>
            <person name="Litti Y.V."/>
            <person name="Nozhevnikova A.N."/>
        </authorList>
    </citation>
    <scope>NUCLEOTIDE SEQUENCE [LARGE SCALE GENOMIC DNA]</scope>
    <source>
        <strain evidence="6">J2</strain>
    </source>
</reference>
<dbReference type="PROSITE" id="PS50968">
    <property type="entry name" value="BIOTINYL_LIPOYL"/>
    <property type="match status" value="1"/>
</dbReference>
<organism evidence="6 7">
    <name type="scientific">Candidatus Jettenia ecosi</name>
    <dbReference type="NCBI Taxonomy" id="2494326"/>
    <lineage>
        <taxon>Bacteria</taxon>
        <taxon>Pseudomonadati</taxon>
        <taxon>Planctomycetota</taxon>
        <taxon>Candidatus Brocadiia</taxon>
        <taxon>Candidatus Brocadiales</taxon>
        <taxon>Candidatus Brocadiaceae</taxon>
        <taxon>Candidatus Jettenia</taxon>
    </lineage>
</organism>
<comment type="caution">
    <text evidence="6">The sequence shown here is derived from an EMBL/GenBank/DDBJ whole genome shotgun (WGS) entry which is preliminary data.</text>
</comment>
<dbReference type="UniPathway" id="UPA00094"/>
<dbReference type="NCBIfam" id="TIGR00531">
    <property type="entry name" value="BCCP"/>
    <property type="match status" value="1"/>
</dbReference>
<keyword evidence="4" id="KW-0276">Fatty acid metabolism</keyword>
<name>A0A533QDB7_9BACT</name>
<dbReference type="PANTHER" id="PTHR45266">
    <property type="entry name" value="OXALOACETATE DECARBOXYLASE ALPHA CHAIN"/>
    <property type="match status" value="1"/>
</dbReference>
<dbReference type="PANTHER" id="PTHR45266:SF3">
    <property type="entry name" value="OXALOACETATE DECARBOXYLASE ALPHA CHAIN"/>
    <property type="match status" value="1"/>
</dbReference>
<dbReference type="InterPro" id="IPR000089">
    <property type="entry name" value="Biotin_lipoyl"/>
</dbReference>
<keyword evidence="4" id="KW-0275">Fatty acid biosynthesis</keyword>
<dbReference type="AlphaFoldDB" id="A0A533QDB7"/>
<proteinExistence type="predicted"/>
<dbReference type="SUPFAM" id="SSF51230">
    <property type="entry name" value="Single hybrid motif"/>
    <property type="match status" value="1"/>
</dbReference>
<dbReference type="GO" id="GO:0006633">
    <property type="term" value="P:fatty acid biosynthetic process"/>
    <property type="evidence" value="ECO:0007669"/>
    <property type="project" value="UniProtKB-UniPathway"/>
</dbReference>
<protein>
    <recommendedName>
        <fullName evidence="2 4">Biotin carboxyl carrier protein of acetyl-CoA carboxylase</fullName>
    </recommendedName>
</protein>
<evidence type="ECO:0000313" key="6">
    <source>
        <dbReference type="EMBL" id="TLD42489.1"/>
    </source>
</evidence>
<evidence type="ECO:0000313" key="7">
    <source>
        <dbReference type="Proteomes" id="UP000319783"/>
    </source>
</evidence>
<dbReference type="Pfam" id="PF00364">
    <property type="entry name" value="Biotin_lipoyl"/>
    <property type="match status" value="1"/>
</dbReference>
<evidence type="ECO:0000256" key="2">
    <source>
        <dbReference type="ARBA" id="ARBA00017562"/>
    </source>
</evidence>